<organism evidence="5 6">
    <name type="scientific">Candidimonas nitroreducens</name>
    <dbReference type="NCBI Taxonomy" id="683354"/>
    <lineage>
        <taxon>Bacteria</taxon>
        <taxon>Pseudomonadati</taxon>
        <taxon>Pseudomonadota</taxon>
        <taxon>Betaproteobacteria</taxon>
        <taxon>Burkholderiales</taxon>
        <taxon>Alcaligenaceae</taxon>
        <taxon>Candidimonas</taxon>
    </lineage>
</organism>
<keyword evidence="1" id="KW-0805">Transcription regulation</keyword>
<dbReference type="InterPro" id="IPR036388">
    <property type="entry name" value="WH-like_DNA-bd_sf"/>
</dbReference>
<dbReference type="Pfam" id="PF00392">
    <property type="entry name" value="GntR"/>
    <property type="match status" value="1"/>
</dbReference>
<evidence type="ECO:0000313" key="6">
    <source>
        <dbReference type="Proteomes" id="UP000214603"/>
    </source>
</evidence>
<dbReference type="Proteomes" id="UP000214603">
    <property type="component" value="Unassembled WGS sequence"/>
</dbReference>
<dbReference type="GO" id="GO:0003677">
    <property type="term" value="F:DNA binding"/>
    <property type="evidence" value="ECO:0007669"/>
    <property type="project" value="UniProtKB-KW"/>
</dbReference>
<feature type="domain" description="HTH gntR-type" evidence="4">
    <location>
        <begin position="16"/>
        <end position="83"/>
    </location>
</feature>
<keyword evidence="3" id="KW-0804">Transcription</keyword>
<comment type="caution">
    <text evidence="5">The sequence shown here is derived from an EMBL/GenBank/DDBJ whole genome shotgun (WGS) entry which is preliminary data.</text>
</comment>
<reference evidence="6" key="1">
    <citation type="submission" date="2017-06" db="EMBL/GenBank/DDBJ databases">
        <title>Herbaspirillum phytohormonus sp. nov., isolated from the root nodule of Robinia pseudoacacia in lead-zinc mine.</title>
        <authorList>
            <person name="Fan M."/>
            <person name="Lin Y."/>
        </authorList>
    </citation>
    <scope>NUCLEOTIDE SEQUENCE [LARGE SCALE GENOMIC DNA]</scope>
    <source>
        <strain evidence="6">SC-089</strain>
    </source>
</reference>
<dbReference type="SUPFAM" id="SSF48008">
    <property type="entry name" value="GntR ligand-binding domain-like"/>
    <property type="match status" value="1"/>
</dbReference>
<dbReference type="SMART" id="SM00895">
    <property type="entry name" value="FCD"/>
    <property type="match status" value="1"/>
</dbReference>
<dbReference type="InterPro" id="IPR011711">
    <property type="entry name" value="GntR_C"/>
</dbReference>
<evidence type="ECO:0000259" key="4">
    <source>
        <dbReference type="PROSITE" id="PS50949"/>
    </source>
</evidence>
<dbReference type="Pfam" id="PF07729">
    <property type="entry name" value="FCD"/>
    <property type="match status" value="1"/>
</dbReference>
<evidence type="ECO:0000256" key="1">
    <source>
        <dbReference type="ARBA" id="ARBA00023015"/>
    </source>
</evidence>
<dbReference type="InterPro" id="IPR000524">
    <property type="entry name" value="Tscrpt_reg_HTH_GntR"/>
</dbReference>
<protein>
    <submittedName>
        <fullName evidence="5">GntR family transcriptional regulator</fullName>
    </submittedName>
</protein>
<evidence type="ECO:0000256" key="2">
    <source>
        <dbReference type="ARBA" id="ARBA00023125"/>
    </source>
</evidence>
<dbReference type="SMART" id="SM00345">
    <property type="entry name" value="HTH_GNTR"/>
    <property type="match status" value="1"/>
</dbReference>
<gene>
    <name evidence="5" type="ORF">CEY11_00105</name>
</gene>
<dbReference type="SUPFAM" id="SSF46785">
    <property type="entry name" value="Winged helix' DNA-binding domain"/>
    <property type="match status" value="1"/>
</dbReference>
<dbReference type="Gene3D" id="1.10.10.10">
    <property type="entry name" value="Winged helix-like DNA-binding domain superfamily/Winged helix DNA-binding domain"/>
    <property type="match status" value="1"/>
</dbReference>
<dbReference type="OrthoDB" id="7003764at2"/>
<dbReference type="InterPro" id="IPR036390">
    <property type="entry name" value="WH_DNA-bd_sf"/>
</dbReference>
<dbReference type="Gene3D" id="1.20.120.530">
    <property type="entry name" value="GntR ligand-binding domain-like"/>
    <property type="match status" value="1"/>
</dbReference>
<keyword evidence="2" id="KW-0238">DNA-binding</keyword>
<accession>A0A225MYQ2</accession>
<dbReference type="InterPro" id="IPR008920">
    <property type="entry name" value="TF_FadR/GntR_C"/>
</dbReference>
<keyword evidence="6" id="KW-1185">Reference proteome</keyword>
<dbReference type="PANTHER" id="PTHR43537:SF39">
    <property type="entry name" value="HTH-TYPE TRANSCRIPTIONAL REGULATOR MCBR"/>
    <property type="match status" value="1"/>
</dbReference>
<dbReference type="PROSITE" id="PS50949">
    <property type="entry name" value="HTH_GNTR"/>
    <property type="match status" value="1"/>
</dbReference>
<proteinExistence type="predicted"/>
<sequence>MASTNGRFEPSPVEHVSVNLAVYRRLCDHLMRGDYAAGSVLGIQELADAFGTSAMPVREALRRLAAQRALEPMKSRSMRVPVLSVQRLHDIRRARVLVEGAATEWAVERMGTAELAELRRLARRIGQSLARPDALSEWVTSNQAFHFTIYRASASESLLAMIENLWLQSGPCLRAARALMRADERPPVELHAAIVAAIEQRDASGARDALERDICWSFDLLLEHGIAPESAPPRQRRQRSPTYA</sequence>
<dbReference type="AlphaFoldDB" id="A0A225MYQ2"/>
<evidence type="ECO:0000256" key="3">
    <source>
        <dbReference type="ARBA" id="ARBA00023163"/>
    </source>
</evidence>
<name>A0A225MYQ2_9BURK</name>
<evidence type="ECO:0000313" key="5">
    <source>
        <dbReference type="EMBL" id="OWT66192.1"/>
    </source>
</evidence>
<dbReference type="EMBL" id="NJIH01000001">
    <property type="protein sequence ID" value="OWT66192.1"/>
    <property type="molecule type" value="Genomic_DNA"/>
</dbReference>
<dbReference type="GO" id="GO:0003700">
    <property type="term" value="F:DNA-binding transcription factor activity"/>
    <property type="evidence" value="ECO:0007669"/>
    <property type="project" value="InterPro"/>
</dbReference>
<dbReference type="PANTHER" id="PTHR43537">
    <property type="entry name" value="TRANSCRIPTIONAL REGULATOR, GNTR FAMILY"/>
    <property type="match status" value="1"/>
</dbReference>